<evidence type="ECO:0000256" key="3">
    <source>
        <dbReference type="ARBA" id="ARBA00022989"/>
    </source>
</evidence>
<dbReference type="SMART" id="SM00730">
    <property type="entry name" value="PSN"/>
    <property type="match status" value="1"/>
</dbReference>
<evidence type="ECO:0008006" key="9">
    <source>
        <dbReference type="Google" id="ProtNLM"/>
    </source>
</evidence>
<organism evidence="7 8">
    <name type="scientific">Natrinema longum</name>
    <dbReference type="NCBI Taxonomy" id="370324"/>
    <lineage>
        <taxon>Archaea</taxon>
        <taxon>Methanobacteriati</taxon>
        <taxon>Methanobacteriota</taxon>
        <taxon>Stenosarchaea group</taxon>
        <taxon>Halobacteria</taxon>
        <taxon>Halobacteriales</taxon>
        <taxon>Natrialbaceae</taxon>
        <taxon>Natrinema</taxon>
    </lineage>
</organism>
<keyword evidence="2 6" id="KW-0812">Transmembrane</keyword>
<dbReference type="KEGG" id="hlo:J0X27_00715"/>
<dbReference type="GO" id="GO:0016020">
    <property type="term" value="C:membrane"/>
    <property type="evidence" value="ECO:0007669"/>
    <property type="project" value="InterPro"/>
</dbReference>
<reference evidence="7 8" key="1">
    <citation type="journal article" date="2006" name="Int. J. Syst. Evol. Microbiol.">
        <title>Haloterrigena longa sp. nov. and Haloterrigena limicola sp. nov., extremely halophilic archaea isolated from a salt lake.</title>
        <authorList>
            <person name="Cui H.L."/>
            <person name="Tohty D."/>
            <person name="Zhou P.J."/>
            <person name="Liu S.J."/>
        </authorList>
    </citation>
    <scope>NUCLEOTIDE SEQUENCE [LARGE SCALE GENOMIC DNA]</scope>
    <source>
        <strain evidence="7 8">ABH32</strain>
    </source>
</reference>
<comment type="subcellular location">
    <subcellularLocation>
        <location evidence="1">Endomembrane system</location>
        <topology evidence="1">Multi-pass membrane protein</topology>
    </subcellularLocation>
</comment>
<dbReference type="NCBIfam" id="NF041679">
    <property type="entry name" value="IMP_arch_presen"/>
    <property type="match status" value="1"/>
</dbReference>
<dbReference type="InterPro" id="IPR006639">
    <property type="entry name" value="Preselin/SPP"/>
</dbReference>
<dbReference type="RefSeq" id="WP_207270598.1">
    <property type="nucleotide sequence ID" value="NZ_CP071463.1"/>
</dbReference>
<feature type="transmembrane region" description="Helical" evidence="6">
    <location>
        <begin position="259"/>
        <end position="281"/>
    </location>
</feature>
<proteinExistence type="predicted"/>
<evidence type="ECO:0000313" key="8">
    <source>
        <dbReference type="Proteomes" id="UP000663191"/>
    </source>
</evidence>
<keyword evidence="8" id="KW-1185">Reference proteome</keyword>
<feature type="transmembrane region" description="Helical" evidence="6">
    <location>
        <begin position="103"/>
        <end position="126"/>
    </location>
</feature>
<evidence type="ECO:0000256" key="6">
    <source>
        <dbReference type="SAM" id="Phobius"/>
    </source>
</evidence>
<evidence type="ECO:0000313" key="7">
    <source>
        <dbReference type="EMBL" id="QSW85407.1"/>
    </source>
</evidence>
<dbReference type="GO" id="GO:0012505">
    <property type="term" value="C:endomembrane system"/>
    <property type="evidence" value="ECO:0007669"/>
    <property type="project" value="UniProtKB-SubCell"/>
</dbReference>
<dbReference type="OrthoDB" id="241093at2157"/>
<dbReference type="Pfam" id="PF06550">
    <property type="entry name" value="SPP"/>
    <property type="match status" value="1"/>
</dbReference>
<evidence type="ECO:0000256" key="5">
    <source>
        <dbReference type="SAM" id="MobiDB-lite"/>
    </source>
</evidence>
<dbReference type="GO" id="GO:0042500">
    <property type="term" value="F:aspartic endopeptidase activity, intramembrane cleaving"/>
    <property type="evidence" value="ECO:0007669"/>
    <property type="project" value="InterPro"/>
</dbReference>
<feature type="transmembrane region" description="Helical" evidence="6">
    <location>
        <begin position="138"/>
        <end position="165"/>
    </location>
</feature>
<keyword evidence="4 6" id="KW-0472">Membrane</keyword>
<feature type="transmembrane region" description="Helical" evidence="6">
    <location>
        <begin position="49"/>
        <end position="67"/>
    </location>
</feature>
<keyword evidence="3 6" id="KW-1133">Transmembrane helix</keyword>
<feature type="transmembrane region" description="Helical" evidence="6">
    <location>
        <begin position="7"/>
        <end position="29"/>
    </location>
</feature>
<dbReference type="Proteomes" id="UP000663191">
    <property type="component" value="Chromosome"/>
</dbReference>
<dbReference type="GeneID" id="63182221"/>
<name>A0A8A2U9U4_9EURY</name>
<feature type="transmembrane region" description="Helical" evidence="6">
    <location>
        <begin position="74"/>
        <end position="91"/>
    </location>
</feature>
<protein>
    <recommendedName>
        <fullName evidence="9">Presenilin-like membrane protease, A22 family</fullName>
    </recommendedName>
</protein>
<feature type="transmembrane region" description="Helical" evidence="6">
    <location>
        <begin position="293"/>
        <end position="314"/>
    </location>
</feature>
<feature type="compositionally biased region" description="Basic and acidic residues" evidence="5">
    <location>
        <begin position="227"/>
        <end position="241"/>
    </location>
</feature>
<feature type="region of interest" description="Disordered" evidence="5">
    <location>
        <begin position="220"/>
        <end position="251"/>
    </location>
</feature>
<accession>A0A8A2U9U4</accession>
<dbReference type="InterPro" id="IPR010545">
    <property type="entry name" value="SPP"/>
</dbReference>
<sequence>MNDRTRILAAVGVTVVLFLGIQLGALALVEPFTESERQAVENPEDPTNSILYVGVMLVATGLMLAAFKYDLDWLIRLLLVAVSVMISWYVFAELVPAVVGPLVSAEIAAGLAIGASLAVGAALLWYPEWYVIDGTGIVMGAGAAALFGISFGPLPALLLLSVLAVYDAISVYGTEHMLDLAEGVMDLKIPVVLVVPMTLSYSYLDAGSTDDVLEDGGVEAETSDTAADEHTEPAETDHTDADTADTDGQDEGGTLERDALFIGLGDAVIPTVLVASAAAFLDAGVLAVPGLAVNLPALGALLGTLAGLLVLMYMVLEGRAHAGLPLLNGGAIGGYLLGALAAGLPIATAIGI</sequence>
<gene>
    <name evidence="7" type="ORF">J0X27_00715</name>
</gene>
<dbReference type="AlphaFoldDB" id="A0A8A2U9U4"/>
<dbReference type="EMBL" id="CP071463">
    <property type="protein sequence ID" value="QSW85407.1"/>
    <property type="molecule type" value="Genomic_DNA"/>
</dbReference>
<evidence type="ECO:0000256" key="4">
    <source>
        <dbReference type="ARBA" id="ARBA00023136"/>
    </source>
</evidence>
<evidence type="ECO:0000256" key="1">
    <source>
        <dbReference type="ARBA" id="ARBA00004127"/>
    </source>
</evidence>
<evidence type="ECO:0000256" key="2">
    <source>
        <dbReference type="ARBA" id="ARBA00022692"/>
    </source>
</evidence>
<feature type="transmembrane region" description="Helical" evidence="6">
    <location>
        <begin position="326"/>
        <end position="350"/>
    </location>
</feature>